<protein>
    <submittedName>
        <fullName evidence="2">Uncharacterized protein</fullName>
    </submittedName>
</protein>
<feature type="region of interest" description="Disordered" evidence="1">
    <location>
        <begin position="465"/>
        <end position="498"/>
    </location>
</feature>
<evidence type="ECO:0000313" key="3">
    <source>
        <dbReference type="Proteomes" id="UP001215151"/>
    </source>
</evidence>
<evidence type="ECO:0000313" key="2">
    <source>
        <dbReference type="EMBL" id="KAJ8457708.1"/>
    </source>
</evidence>
<name>A0AAD7X7X4_9APHY</name>
<organism evidence="2 3">
    <name type="scientific">Trametes cubensis</name>
    <dbReference type="NCBI Taxonomy" id="1111947"/>
    <lineage>
        <taxon>Eukaryota</taxon>
        <taxon>Fungi</taxon>
        <taxon>Dikarya</taxon>
        <taxon>Basidiomycota</taxon>
        <taxon>Agaricomycotina</taxon>
        <taxon>Agaricomycetes</taxon>
        <taxon>Polyporales</taxon>
        <taxon>Polyporaceae</taxon>
        <taxon>Trametes</taxon>
    </lineage>
</organism>
<proteinExistence type="predicted"/>
<dbReference type="Proteomes" id="UP001215151">
    <property type="component" value="Unassembled WGS sequence"/>
</dbReference>
<feature type="compositionally biased region" description="Acidic residues" evidence="1">
    <location>
        <begin position="51"/>
        <end position="69"/>
    </location>
</feature>
<feature type="compositionally biased region" description="Gly residues" evidence="1">
    <location>
        <begin position="14"/>
        <end position="23"/>
    </location>
</feature>
<dbReference type="AlphaFoldDB" id="A0AAD7X7X4"/>
<dbReference type="EMBL" id="JAPEVG010000533">
    <property type="protein sequence ID" value="KAJ8457708.1"/>
    <property type="molecule type" value="Genomic_DNA"/>
</dbReference>
<evidence type="ECO:0000256" key="1">
    <source>
        <dbReference type="SAM" id="MobiDB-lite"/>
    </source>
</evidence>
<comment type="caution">
    <text evidence="2">The sequence shown here is derived from an EMBL/GenBank/DDBJ whole genome shotgun (WGS) entry which is preliminary data.</text>
</comment>
<gene>
    <name evidence="2" type="ORF">ONZ51_g11369</name>
</gene>
<feature type="region of interest" description="Disordered" evidence="1">
    <location>
        <begin position="173"/>
        <end position="291"/>
    </location>
</feature>
<feature type="region of interest" description="Disordered" evidence="1">
    <location>
        <begin position="1"/>
        <end position="92"/>
    </location>
</feature>
<sequence length="498" mass="53689">MPNPVTANAEVRGGDVGDSGSGGSHAEAVVDRQIGGDESSGSNGQGGGREEGEEEEEEEDEQDEQEDQLAGDRSSIGPTAPSDRNTPDPETLGLSSAVKRQLALLSPESRHVELVRLQSYSEWDRSTLCARVGAAEILASIAGASVPIPLTLDAPAVVSAAINSGASVQAAHAVRTKRKQAPKPSATVPRRASNRLAAQGQRAPSGQSLAADAMPQTSLDEPATPTADPGAAFHGHLDELVAPGHGSSPSVPPPPLSQASEVLQPSGGLAPSQPIHVHPDQAGRDAQDPETARTVTRVALLLDDSGWPAWIREAFDVMEAKGMGDDFTRAVEWWTVIERQYGWRTSSKGLGTEHRPPEVSHWLRVLRRNLQRTPAIACETQYRTAWWCWWSGLQPSWRTQDGAERPVMAGEGPWHQLQSPGKNGLVIVLLSLMWWREVATDSTLPDWHAAAADVRWVTESMAERLISDNQASDKQQEPSSLPSESQEIEPPRKRLRRS</sequence>
<accession>A0AAD7X7X4</accession>
<feature type="compositionally biased region" description="Basic and acidic residues" evidence="1">
    <location>
        <begin position="277"/>
        <end position="291"/>
    </location>
</feature>
<keyword evidence="3" id="KW-1185">Reference proteome</keyword>
<reference evidence="2" key="1">
    <citation type="submission" date="2022-11" db="EMBL/GenBank/DDBJ databases">
        <title>Genome Sequence of Cubamyces cubensis.</title>
        <authorList>
            <person name="Buettner E."/>
        </authorList>
    </citation>
    <scope>NUCLEOTIDE SEQUENCE</scope>
    <source>
        <strain evidence="2">MPL-01</strain>
    </source>
</reference>